<organism evidence="1 2">
    <name type="scientific">Zophobas morio</name>
    <dbReference type="NCBI Taxonomy" id="2755281"/>
    <lineage>
        <taxon>Eukaryota</taxon>
        <taxon>Metazoa</taxon>
        <taxon>Ecdysozoa</taxon>
        <taxon>Arthropoda</taxon>
        <taxon>Hexapoda</taxon>
        <taxon>Insecta</taxon>
        <taxon>Pterygota</taxon>
        <taxon>Neoptera</taxon>
        <taxon>Endopterygota</taxon>
        <taxon>Coleoptera</taxon>
        <taxon>Polyphaga</taxon>
        <taxon>Cucujiformia</taxon>
        <taxon>Tenebrionidae</taxon>
        <taxon>Zophobas</taxon>
    </lineage>
</organism>
<name>A0AA38HMX1_9CUCU</name>
<dbReference type="Proteomes" id="UP001168821">
    <property type="component" value="Unassembled WGS sequence"/>
</dbReference>
<proteinExistence type="predicted"/>
<evidence type="ECO:0000313" key="2">
    <source>
        <dbReference type="Proteomes" id="UP001168821"/>
    </source>
</evidence>
<dbReference type="AlphaFoldDB" id="A0AA38HMX1"/>
<sequence>MSSYVVTYKQGESPQIEAVKVTLKTDTVLFYYSNGERLSFLEDSDIQTFDDTVPGEVTLFLHGQPNTRLVFIEQVQVDAFIEALKRVLAFSNRPSPESGRSTLSSASS</sequence>
<dbReference type="EMBL" id="JALNTZ010000010">
    <property type="protein sequence ID" value="KAJ3640228.1"/>
    <property type="molecule type" value="Genomic_DNA"/>
</dbReference>
<gene>
    <name evidence="1" type="ORF">Zmor_003540</name>
</gene>
<keyword evidence="2" id="KW-1185">Reference proteome</keyword>
<accession>A0AA38HMX1</accession>
<evidence type="ECO:0000313" key="1">
    <source>
        <dbReference type="EMBL" id="KAJ3640228.1"/>
    </source>
</evidence>
<protein>
    <submittedName>
        <fullName evidence="1">Uncharacterized protein</fullName>
    </submittedName>
</protein>
<comment type="caution">
    <text evidence="1">The sequence shown here is derived from an EMBL/GenBank/DDBJ whole genome shotgun (WGS) entry which is preliminary data.</text>
</comment>
<reference evidence="1" key="1">
    <citation type="journal article" date="2023" name="G3 (Bethesda)">
        <title>Whole genome assemblies of Zophobas morio and Tenebrio molitor.</title>
        <authorList>
            <person name="Kaur S."/>
            <person name="Stinson S.A."/>
            <person name="diCenzo G.C."/>
        </authorList>
    </citation>
    <scope>NUCLEOTIDE SEQUENCE</scope>
    <source>
        <strain evidence="1">QUZm001</strain>
    </source>
</reference>